<dbReference type="eggNOG" id="ENOG5033ARI">
    <property type="taxonomic scope" value="Bacteria"/>
</dbReference>
<feature type="transmembrane region" description="Helical" evidence="1">
    <location>
        <begin position="7"/>
        <end position="24"/>
    </location>
</feature>
<keyword evidence="1" id="KW-0472">Membrane</keyword>
<evidence type="ECO:0000313" key="3">
    <source>
        <dbReference type="Proteomes" id="UP000003100"/>
    </source>
</evidence>
<dbReference type="HOGENOM" id="CLU_207806_1_1_9"/>
<evidence type="ECO:0000256" key="1">
    <source>
        <dbReference type="SAM" id="Phobius"/>
    </source>
</evidence>
<dbReference type="Proteomes" id="UP000003100">
    <property type="component" value="Unassembled WGS sequence"/>
</dbReference>
<organism evidence="2 3">
    <name type="scientific">Blautia hydrogenotrophica (strain DSM 10507 / JCM 14656 / S5a33)</name>
    <name type="common">Ruminococcus hydrogenotrophicus</name>
    <dbReference type="NCBI Taxonomy" id="476272"/>
    <lineage>
        <taxon>Bacteria</taxon>
        <taxon>Bacillati</taxon>
        <taxon>Bacillota</taxon>
        <taxon>Clostridia</taxon>
        <taxon>Lachnospirales</taxon>
        <taxon>Lachnospiraceae</taxon>
        <taxon>Blautia</taxon>
    </lineage>
</organism>
<dbReference type="PATRIC" id="fig|476272.21.peg.3183"/>
<gene>
    <name evidence="2" type="ORF">RUMHYD_00177</name>
</gene>
<proteinExistence type="predicted"/>
<name>C0CH64_BLAHS</name>
<protein>
    <submittedName>
        <fullName evidence="2">Uncharacterized protein</fullName>
    </submittedName>
</protein>
<sequence length="55" mass="6049">MNPVIRNVIMLVVFVVCLALVLVGQKNISATGLAMELVGLVGLLTLLFVYNRKYK</sequence>
<accession>C0CH64</accession>
<dbReference type="InterPro" id="IPR054198">
    <property type="entry name" value="DUF6903"/>
</dbReference>
<dbReference type="Pfam" id="PF21844">
    <property type="entry name" value="DUF6903"/>
    <property type="match status" value="1"/>
</dbReference>
<dbReference type="EMBL" id="ACBZ01000004">
    <property type="protein sequence ID" value="EEG50883.1"/>
    <property type="molecule type" value="Genomic_DNA"/>
</dbReference>
<comment type="caution">
    <text evidence="2">The sequence shown here is derived from an EMBL/GenBank/DDBJ whole genome shotgun (WGS) entry which is preliminary data.</text>
</comment>
<keyword evidence="1" id="KW-0812">Transmembrane</keyword>
<keyword evidence="3" id="KW-1185">Reference proteome</keyword>
<reference evidence="2 3" key="1">
    <citation type="submission" date="2009-01" db="EMBL/GenBank/DDBJ databases">
        <authorList>
            <person name="Fulton L."/>
            <person name="Clifton S."/>
            <person name="Fulton B."/>
            <person name="Xu J."/>
            <person name="Minx P."/>
            <person name="Pepin K.H."/>
            <person name="Johnson M."/>
            <person name="Bhonagiri V."/>
            <person name="Nash W.E."/>
            <person name="Mardis E.R."/>
            <person name="Wilson R.K."/>
        </authorList>
    </citation>
    <scope>NUCLEOTIDE SEQUENCE [LARGE SCALE GENOMIC DNA]</scope>
    <source>
        <strain evidence="3">DSM 10507 / JCM 14656 / S5a33</strain>
    </source>
</reference>
<keyword evidence="1" id="KW-1133">Transmembrane helix</keyword>
<dbReference type="AlphaFoldDB" id="C0CH64"/>
<dbReference type="RefSeq" id="WP_005944931.1">
    <property type="nucleotide sequence ID" value="NZ_CP136423.1"/>
</dbReference>
<evidence type="ECO:0000313" key="2">
    <source>
        <dbReference type="EMBL" id="EEG50883.1"/>
    </source>
</evidence>
<dbReference type="GeneID" id="86821461"/>
<reference evidence="2 3" key="2">
    <citation type="submission" date="2009-02" db="EMBL/GenBank/DDBJ databases">
        <title>Draft genome sequence of Blautia hydrogenotrophica DSM 10507 (Ruminococcus hydrogenotrophicus DSM 10507).</title>
        <authorList>
            <person name="Sudarsanam P."/>
            <person name="Ley R."/>
            <person name="Guruge J."/>
            <person name="Turnbaugh P.J."/>
            <person name="Mahowald M."/>
            <person name="Liep D."/>
            <person name="Gordon J."/>
        </authorList>
    </citation>
    <scope>NUCLEOTIDE SEQUENCE [LARGE SCALE GENOMIC DNA]</scope>
    <source>
        <strain evidence="3">DSM 10507 / JCM 14656 / S5a33</strain>
    </source>
</reference>
<feature type="transmembrane region" description="Helical" evidence="1">
    <location>
        <begin position="30"/>
        <end position="50"/>
    </location>
</feature>